<dbReference type="PANTHER" id="PTHR46580:SF4">
    <property type="entry name" value="ATP_GTP-BINDING PROTEIN"/>
    <property type="match status" value="1"/>
</dbReference>
<keyword evidence="1 2" id="KW-0732">Signal</keyword>
<dbReference type="Proteomes" id="UP001226084">
    <property type="component" value="Unassembled WGS sequence"/>
</dbReference>
<dbReference type="RefSeq" id="WP_307107368.1">
    <property type="nucleotide sequence ID" value="NZ_JAUTAS010000001.1"/>
</dbReference>
<dbReference type="InterPro" id="IPR028994">
    <property type="entry name" value="Integrin_alpha_N"/>
</dbReference>
<feature type="signal peptide" evidence="2">
    <location>
        <begin position="1"/>
        <end position="23"/>
    </location>
</feature>
<dbReference type="PROSITE" id="PS51257">
    <property type="entry name" value="PROKAR_LIPOPROTEIN"/>
    <property type="match status" value="1"/>
</dbReference>
<dbReference type="Pfam" id="PF13517">
    <property type="entry name" value="FG-GAP_3"/>
    <property type="match status" value="4"/>
</dbReference>
<reference evidence="3" key="1">
    <citation type="submission" date="2023-07" db="EMBL/GenBank/DDBJ databases">
        <title>Functional and genomic diversity of the sorghum phyllosphere microbiome.</title>
        <authorList>
            <person name="Shade A."/>
        </authorList>
    </citation>
    <scope>NUCLEOTIDE SEQUENCE</scope>
    <source>
        <strain evidence="3">SORGH_AS_0457</strain>
    </source>
</reference>
<evidence type="ECO:0000313" key="3">
    <source>
        <dbReference type="EMBL" id="MDQ1109575.1"/>
    </source>
</evidence>
<feature type="chain" id="PRO_5043055083" description="VCBS repeat protein" evidence="2">
    <location>
        <begin position="24"/>
        <end position="409"/>
    </location>
</feature>
<accession>A0AAP5AL97</accession>
<dbReference type="PANTHER" id="PTHR46580">
    <property type="entry name" value="SENSOR KINASE-RELATED"/>
    <property type="match status" value="1"/>
</dbReference>
<dbReference type="AlphaFoldDB" id="A0AAP5AL97"/>
<protein>
    <recommendedName>
        <fullName evidence="5">VCBS repeat protein</fullName>
    </recommendedName>
</protein>
<name>A0AAP5AL97_9GAMM</name>
<dbReference type="EMBL" id="JAUTAS010000001">
    <property type="protein sequence ID" value="MDQ1109575.1"/>
    <property type="molecule type" value="Genomic_DNA"/>
</dbReference>
<proteinExistence type="predicted"/>
<gene>
    <name evidence="3" type="ORF">QE424_002734</name>
</gene>
<dbReference type="Gene3D" id="2.130.10.130">
    <property type="entry name" value="Integrin alpha, N-terminal"/>
    <property type="match status" value="2"/>
</dbReference>
<dbReference type="SUPFAM" id="SSF69318">
    <property type="entry name" value="Integrin alpha N-terminal domain"/>
    <property type="match status" value="2"/>
</dbReference>
<dbReference type="InterPro" id="IPR013517">
    <property type="entry name" value="FG-GAP"/>
</dbReference>
<evidence type="ECO:0008006" key="5">
    <source>
        <dbReference type="Google" id="ProtNLM"/>
    </source>
</evidence>
<evidence type="ECO:0000313" key="4">
    <source>
        <dbReference type="Proteomes" id="UP001226084"/>
    </source>
</evidence>
<evidence type="ECO:0000256" key="1">
    <source>
        <dbReference type="ARBA" id="ARBA00022729"/>
    </source>
</evidence>
<sequence length="409" mass="43380">MRRPTPSSLLFTALSCASITACAAPTPPATTLFTDVTATHVPADAELHALDAALLDADGDGDLDVAVAVENGANRLYLNDGTGKLSHTPGAFGSIAGDNEHVRVADFNGDGHLDVVFVAEDTEQHNLFLGDGKGSFTRASERLPATSQANAVAVGDVNGDGLPDIVVGNTTEGKEGVPRPFLWLNDRARPGGFIDASTSHLPATDVQAQGIVLADLDGDGDLDMVIAGQDPINRLLLNDGGGRFTDATDRLGPQIPTETREVHALDANGDGRLDLVFFNLTSNNRDWDKDPQTRLLINQGNARFKDETRTRLPTHRFSSWGGTVVDFNHDGHPDLVVSAIDVPGFVPLQVRAWQNDGKGNFSDVTASVIPAATVGRSWSMARGDLDGDGKPDLFIGGWQSQARLLLSRP</sequence>
<evidence type="ECO:0000256" key="2">
    <source>
        <dbReference type="SAM" id="SignalP"/>
    </source>
</evidence>
<comment type="caution">
    <text evidence="3">The sequence shown here is derived from an EMBL/GenBank/DDBJ whole genome shotgun (WGS) entry which is preliminary data.</text>
</comment>
<organism evidence="3 4">
    <name type="scientific">Stenotrophomonas rhizophila</name>
    <dbReference type="NCBI Taxonomy" id="216778"/>
    <lineage>
        <taxon>Bacteria</taxon>
        <taxon>Pseudomonadati</taxon>
        <taxon>Pseudomonadota</taxon>
        <taxon>Gammaproteobacteria</taxon>
        <taxon>Lysobacterales</taxon>
        <taxon>Lysobacteraceae</taxon>
        <taxon>Stenotrophomonas</taxon>
    </lineage>
</organism>